<sequence>MNWKNQNKCRGELIHFATTTNSIRESPKGLAVLCSALIHI</sequence>
<accession>A0A0V0WWT3</accession>
<reference evidence="1 2" key="1">
    <citation type="submission" date="2015-01" db="EMBL/GenBank/DDBJ databases">
        <title>Evolution of Trichinella species and genotypes.</title>
        <authorList>
            <person name="Korhonen P.K."/>
            <person name="Edoardo P."/>
            <person name="Giuseppe L.R."/>
            <person name="Gasser R.B."/>
        </authorList>
    </citation>
    <scope>NUCLEOTIDE SEQUENCE [LARGE SCALE GENOMIC DNA]</scope>
    <source>
        <strain evidence="1">ISS141</strain>
    </source>
</reference>
<evidence type="ECO:0000313" key="1">
    <source>
        <dbReference type="EMBL" id="KRX80157.1"/>
    </source>
</evidence>
<evidence type="ECO:0000313" key="2">
    <source>
        <dbReference type="Proteomes" id="UP000054815"/>
    </source>
</evidence>
<dbReference type="EMBL" id="JYDU01000822">
    <property type="protein sequence ID" value="KRX80157.1"/>
    <property type="molecule type" value="Genomic_DNA"/>
</dbReference>
<gene>
    <name evidence="1" type="ORF">T4E_11694</name>
</gene>
<dbReference type="Proteomes" id="UP000054815">
    <property type="component" value="Unassembled WGS sequence"/>
</dbReference>
<comment type="caution">
    <text evidence="1">The sequence shown here is derived from an EMBL/GenBank/DDBJ whole genome shotgun (WGS) entry which is preliminary data.</text>
</comment>
<dbReference type="AlphaFoldDB" id="A0A0V0WWT3"/>
<organism evidence="1 2">
    <name type="scientific">Trichinella pseudospiralis</name>
    <name type="common">Parasitic roundworm</name>
    <dbReference type="NCBI Taxonomy" id="6337"/>
    <lineage>
        <taxon>Eukaryota</taxon>
        <taxon>Metazoa</taxon>
        <taxon>Ecdysozoa</taxon>
        <taxon>Nematoda</taxon>
        <taxon>Enoplea</taxon>
        <taxon>Dorylaimia</taxon>
        <taxon>Trichinellida</taxon>
        <taxon>Trichinellidae</taxon>
        <taxon>Trichinella</taxon>
    </lineage>
</organism>
<proteinExistence type="predicted"/>
<name>A0A0V0WWT3_TRIPS</name>
<protein>
    <submittedName>
        <fullName evidence="1">Uncharacterized protein</fullName>
    </submittedName>
</protein>